<feature type="chain" id="PRO_5003314764" evidence="1">
    <location>
        <begin position="23"/>
        <end position="140"/>
    </location>
</feature>
<dbReference type="InParanoid" id="F4R3V2"/>
<dbReference type="GeneID" id="18934335"/>
<dbReference type="AlphaFoldDB" id="F4R3V2"/>
<keyword evidence="3" id="KW-1185">Reference proteome</keyword>
<organism evidence="3">
    <name type="scientific">Melampsora larici-populina (strain 98AG31 / pathotype 3-4-7)</name>
    <name type="common">Poplar leaf rust fungus</name>
    <dbReference type="NCBI Taxonomy" id="747676"/>
    <lineage>
        <taxon>Eukaryota</taxon>
        <taxon>Fungi</taxon>
        <taxon>Dikarya</taxon>
        <taxon>Basidiomycota</taxon>
        <taxon>Pucciniomycotina</taxon>
        <taxon>Pucciniomycetes</taxon>
        <taxon>Pucciniales</taxon>
        <taxon>Melampsoraceae</taxon>
        <taxon>Melampsora</taxon>
    </lineage>
</organism>
<dbReference type="RefSeq" id="XP_007404037.1">
    <property type="nucleotide sequence ID" value="XM_007403975.1"/>
</dbReference>
<dbReference type="KEGG" id="mlr:MELLADRAFT_86918"/>
<proteinExistence type="predicted"/>
<dbReference type="HOGENOM" id="CLU_150810_1_0_1"/>
<feature type="signal peptide" evidence="1">
    <location>
        <begin position="1"/>
        <end position="22"/>
    </location>
</feature>
<accession>F4R3V2</accession>
<reference evidence="3" key="1">
    <citation type="journal article" date="2011" name="Proc. Natl. Acad. Sci. U.S.A.">
        <title>Obligate biotrophy features unraveled by the genomic analysis of rust fungi.</title>
        <authorList>
            <person name="Duplessis S."/>
            <person name="Cuomo C.A."/>
            <person name="Lin Y.-C."/>
            <person name="Aerts A."/>
            <person name="Tisserant E."/>
            <person name="Veneault-Fourrey C."/>
            <person name="Joly D.L."/>
            <person name="Hacquard S."/>
            <person name="Amselem J."/>
            <person name="Cantarel B.L."/>
            <person name="Chiu R."/>
            <person name="Coutinho P.M."/>
            <person name="Feau N."/>
            <person name="Field M."/>
            <person name="Frey P."/>
            <person name="Gelhaye E."/>
            <person name="Goldberg J."/>
            <person name="Grabherr M.G."/>
            <person name="Kodira C.D."/>
            <person name="Kohler A."/>
            <person name="Kuees U."/>
            <person name="Lindquist E.A."/>
            <person name="Lucas S.M."/>
            <person name="Mago R."/>
            <person name="Mauceli E."/>
            <person name="Morin E."/>
            <person name="Murat C."/>
            <person name="Pangilinan J.L."/>
            <person name="Park R."/>
            <person name="Pearson M."/>
            <person name="Quesneville H."/>
            <person name="Rouhier N."/>
            <person name="Sakthikumar S."/>
            <person name="Salamov A.A."/>
            <person name="Schmutz J."/>
            <person name="Selles B."/>
            <person name="Shapiro H."/>
            <person name="Tanguay P."/>
            <person name="Tuskan G.A."/>
            <person name="Henrissat B."/>
            <person name="Van de Peer Y."/>
            <person name="Rouze P."/>
            <person name="Ellis J.G."/>
            <person name="Dodds P.N."/>
            <person name="Schein J.E."/>
            <person name="Zhong S."/>
            <person name="Hamelin R.C."/>
            <person name="Grigoriev I.V."/>
            <person name="Szabo L.J."/>
            <person name="Martin F."/>
        </authorList>
    </citation>
    <scope>NUCLEOTIDE SEQUENCE [LARGE SCALE GENOMIC DNA]</scope>
    <source>
        <strain evidence="3">98AG31 / pathotype 3-4-7</strain>
    </source>
</reference>
<protein>
    <submittedName>
        <fullName evidence="2">Secreted protein</fullName>
    </submittedName>
</protein>
<keyword evidence="1" id="KW-0732">Signal</keyword>
<evidence type="ECO:0000313" key="3">
    <source>
        <dbReference type="Proteomes" id="UP000001072"/>
    </source>
</evidence>
<name>F4R3V2_MELLP</name>
<sequence>MLSFIAPHLILILICIIRSALAGTNGTTVQCVDGFGGINATASTAKCNDRNYTPWICPLAECGKDGHLWVPMSGCVLDVVDGAGASNQQCASYNIQNETMYECRNSGGISYLCPYTAANVPYITCSGCNLQPESQAKNTP</sequence>
<dbReference type="EMBL" id="GL883090">
    <property type="protein sequence ID" value="EGG13099.1"/>
    <property type="molecule type" value="Genomic_DNA"/>
</dbReference>
<dbReference type="Proteomes" id="UP000001072">
    <property type="component" value="Unassembled WGS sequence"/>
</dbReference>
<evidence type="ECO:0000256" key="1">
    <source>
        <dbReference type="SAM" id="SignalP"/>
    </source>
</evidence>
<evidence type="ECO:0000313" key="2">
    <source>
        <dbReference type="EMBL" id="EGG13099.1"/>
    </source>
</evidence>
<dbReference type="VEuPathDB" id="FungiDB:MELLADRAFT_86918"/>
<gene>
    <name evidence="2" type="ORF">MELLADRAFT_86918</name>
</gene>